<accession>A0A815MIQ7</accession>
<evidence type="ECO:0000313" key="4">
    <source>
        <dbReference type="Proteomes" id="UP000663891"/>
    </source>
</evidence>
<evidence type="ECO:0000313" key="3">
    <source>
        <dbReference type="EMBL" id="CAF1423196.1"/>
    </source>
</evidence>
<dbReference type="AlphaFoldDB" id="A0A815MIQ7"/>
<sequence length="392" mass="45819">MPKEKILCSVCHKEAGICNCTGCKAFFCMKDFANHRQWLSGEFEKVIEARNRLQEVVSDRKILADFRAALYTYIDQWKTDALDKIQYTAEKTRVQTAKILDDKIQDVDNGLHGVTEQLRAMQDMNNYVEDDLDQLNDHIENIMEEFKHLKGSSEIRICKENSEQLDWNSLIYVDNQRARDHKVTIQKKFQVDVLCPSADVNCPWTGPSDELSSHLVTCTFTADQSKVQRLHDITKRLKEQIKQQRIRIDGSEFEIHQLTEQLEQRKNEVDAGRKAISQLKDQFEQQEVRINLSEGVIRQMKGNMKQQKAQKDANEVKNRHMREQLKQLEHQVHGKDGEIQRFREKLGRSEWYWRLGAIILAVMLSLTLLHIFVPPSISELDELHGHLQKKVR</sequence>
<keyword evidence="2" id="KW-0472">Membrane</keyword>
<keyword evidence="1" id="KW-0175">Coiled coil</keyword>
<evidence type="ECO:0000256" key="1">
    <source>
        <dbReference type="SAM" id="Coils"/>
    </source>
</evidence>
<comment type="caution">
    <text evidence="3">The sequence shown here is derived from an EMBL/GenBank/DDBJ whole genome shotgun (WGS) entry which is preliminary data.</text>
</comment>
<dbReference type="OrthoDB" id="10022661at2759"/>
<reference evidence="3" key="1">
    <citation type="submission" date="2021-02" db="EMBL/GenBank/DDBJ databases">
        <authorList>
            <person name="Nowell W R."/>
        </authorList>
    </citation>
    <scope>NUCLEOTIDE SEQUENCE</scope>
</reference>
<keyword evidence="2" id="KW-0812">Transmembrane</keyword>
<evidence type="ECO:0000256" key="2">
    <source>
        <dbReference type="SAM" id="Phobius"/>
    </source>
</evidence>
<protein>
    <submittedName>
        <fullName evidence="3">Uncharacterized protein</fullName>
    </submittedName>
</protein>
<proteinExistence type="predicted"/>
<feature type="coiled-coil region" evidence="1">
    <location>
        <begin position="311"/>
        <end position="345"/>
    </location>
</feature>
<gene>
    <name evidence="3" type="ORF">VCS650_LOCUS37837</name>
</gene>
<feature type="transmembrane region" description="Helical" evidence="2">
    <location>
        <begin position="351"/>
        <end position="373"/>
    </location>
</feature>
<feature type="coiled-coil region" evidence="1">
    <location>
        <begin position="248"/>
        <end position="282"/>
    </location>
</feature>
<feature type="coiled-coil region" evidence="1">
    <location>
        <begin position="125"/>
        <end position="152"/>
    </location>
</feature>
<keyword evidence="2" id="KW-1133">Transmembrane helix</keyword>
<dbReference type="Proteomes" id="UP000663891">
    <property type="component" value="Unassembled WGS sequence"/>
</dbReference>
<name>A0A815MIQ7_9BILA</name>
<organism evidence="3 4">
    <name type="scientific">Adineta steineri</name>
    <dbReference type="NCBI Taxonomy" id="433720"/>
    <lineage>
        <taxon>Eukaryota</taxon>
        <taxon>Metazoa</taxon>
        <taxon>Spiralia</taxon>
        <taxon>Gnathifera</taxon>
        <taxon>Rotifera</taxon>
        <taxon>Eurotatoria</taxon>
        <taxon>Bdelloidea</taxon>
        <taxon>Adinetida</taxon>
        <taxon>Adinetidae</taxon>
        <taxon>Adineta</taxon>
    </lineage>
</organism>
<dbReference type="EMBL" id="CAJNON010001065">
    <property type="protein sequence ID" value="CAF1423196.1"/>
    <property type="molecule type" value="Genomic_DNA"/>
</dbReference>